<protein>
    <recommendedName>
        <fullName evidence="3">Fumarylacetoacetase-like C-terminal domain-containing protein</fullName>
    </recommendedName>
</protein>
<dbReference type="Pfam" id="PF01557">
    <property type="entry name" value="FAA_hydrolase"/>
    <property type="match status" value="1"/>
</dbReference>
<dbReference type="AlphaFoldDB" id="A0A381W2X8"/>
<dbReference type="PANTHER" id="PTHR42796:SF7">
    <property type="entry name" value="2-DEHYDRO-3-DEOXY-D-ARABINONATE DEHYDRATASE"/>
    <property type="match status" value="1"/>
</dbReference>
<dbReference type="InterPro" id="IPR011234">
    <property type="entry name" value="Fumarylacetoacetase-like_C"/>
</dbReference>
<keyword evidence="2" id="KW-0479">Metal-binding</keyword>
<evidence type="ECO:0000256" key="2">
    <source>
        <dbReference type="ARBA" id="ARBA00022723"/>
    </source>
</evidence>
<dbReference type="EMBL" id="UINC01010554">
    <property type="protein sequence ID" value="SVA46905.1"/>
    <property type="molecule type" value="Genomic_DNA"/>
</dbReference>
<evidence type="ECO:0000256" key="1">
    <source>
        <dbReference type="ARBA" id="ARBA00010211"/>
    </source>
</evidence>
<feature type="domain" description="Fumarylacetoacetase-like C-terminal" evidence="3">
    <location>
        <begin position="95"/>
        <end position="299"/>
    </location>
</feature>
<dbReference type="GO" id="GO:0044281">
    <property type="term" value="P:small molecule metabolic process"/>
    <property type="evidence" value="ECO:0007669"/>
    <property type="project" value="UniProtKB-ARBA"/>
</dbReference>
<dbReference type="SUPFAM" id="SSF56529">
    <property type="entry name" value="FAH"/>
    <property type="match status" value="1"/>
</dbReference>
<organism evidence="4">
    <name type="scientific">marine metagenome</name>
    <dbReference type="NCBI Taxonomy" id="408172"/>
    <lineage>
        <taxon>unclassified sequences</taxon>
        <taxon>metagenomes</taxon>
        <taxon>ecological metagenomes</taxon>
    </lineage>
</organism>
<proteinExistence type="inferred from homology"/>
<dbReference type="PANTHER" id="PTHR42796">
    <property type="entry name" value="FUMARYLACETOACETATE HYDROLASE DOMAIN-CONTAINING PROTEIN 2A-RELATED"/>
    <property type="match status" value="1"/>
</dbReference>
<evidence type="ECO:0000313" key="4">
    <source>
        <dbReference type="EMBL" id="SVA46905.1"/>
    </source>
</evidence>
<dbReference type="GO" id="GO:0046872">
    <property type="term" value="F:metal ion binding"/>
    <property type="evidence" value="ECO:0007669"/>
    <property type="project" value="UniProtKB-KW"/>
</dbReference>
<reference evidence="4" key="1">
    <citation type="submission" date="2018-05" db="EMBL/GenBank/DDBJ databases">
        <authorList>
            <person name="Lanie J.A."/>
            <person name="Ng W.-L."/>
            <person name="Kazmierczak K.M."/>
            <person name="Andrzejewski T.M."/>
            <person name="Davidsen T.M."/>
            <person name="Wayne K.J."/>
            <person name="Tettelin H."/>
            <person name="Glass J.I."/>
            <person name="Rusch D."/>
            <person name="Podicherti R."/>
            <person name="Tsui H.-C.T."/>
            <person name="Winkler M.E."/>
        </authorList>
    </citation>
    <scope>NUCLEOTIDE SEQUENCE</scope>
</reference>
<dbReference type="InterPro" id="IPR036663">
    <property type="entry name" value="Fumarylacetoacetase_C_sf"/>
</dbReference>
<accession>A0A381W2X8</accession>
<gene>
    <name evidence="4" type="ORF">METZ01_LOCUS99759</name>
</gene>
<comment type="similarity">
    <text evidence="1">Belongs to the FAH family.</text>
</comment>
<name>A0A381W2X8_9ZZZZ</name>
<dbReference type="GO" id="GO:0003824">
    <property type="term" value="F:catalytic activity"/>
    <property type="evidence" value="ECO:0007669"/>
    <property type="project" value="InterPro"/>
</dbReference>
<dbReference type="InterPro" id="IPR051121">
    <property type="entry name" value="FAH"/>
</dbReference>
<sequence>MRYYRLVNSIGDVCLSAETGEGLLENLTSVEDDVTDILDLIKASSITGESIDDLARRILDSGNSEQILLADIIQENPDFDGDWTIDRPFDPPEVWAAGVTYKNSEMERRRESDTPDIYSKVYNADRPEIFFKSTSERCMGPFDNVGIRSDSSWDAPEPELAFVIYKGEIVGYTIGNDMSSRSIEGENPLYLPQAKMFDSSCSIGPCFATPETISNPQDLSVDCVIARNGEEVFSGSTSTSEMARTCQEICDWVIKSNFVPDMTTVLTGTSIVPPPDFTLQEGDRVIISIENLGVLENNVIEV</sequence>
<evidence type="ECO:0000259" key="3">
    <source>
        <dbReference type="Pfam" id="PF01557"/>
    </source>
</evidence>
<dbReference type="Gene3D" id="3.90.850.10">
    <property type="entry name" value="Fumarylacetoacetase-like, C-terminal domain"/>
    <property type="match status" value="1"/>
</dbReference>